<comment type="similarity">
    <text evidence="5">Belongs to the CheB family.</text>
</comment>
<evidence type="ECO:0000256" key="4">
    <source>
        <dbReference type="ARBA" id="ARBA00048267"/>
    </source>
</evidence>
<accession>A0ABY5ZQV0</accession>
<gene>
    <name evidence="5" type="primary">cheB</name>
    <name evidence="10" type="ORF">L9S41_03285</name>
</gene>
<feature type="domain" description="Response regulatory" evidence="8">
    <location>
        <begin position="5"/>
        <end position="120"/>
    </location>
</feature>
<name>A0ABY5ZQV0_9BACT</name>
<dbReference type="CDD" id="cd16432">
    <property type="entry name" value="CheB_Rec"/>
    <property type="match status" value="1"/>
</dbReference>
<dbReference type="NCBIfam" id="NF001965">
    <property type="entry name" value="PRK00742.1"/>
    <property type="match status" value="1"/>
</dbReference>
<dbReference type="HAMAP" id="MF_00099">
    <property type="entry name" value="CheB_chemtxs"/>
    <property type="match status" value="1"/>
</dbReference>
<comment type="domain">
    <text evidence="5">Contains a C-terminal catalytic domain, and an N-terminal region which modulates catalytic activity.</text>
</comment>
<comment type="PTM">
    <text evidence="5">Phosphorylated by CheA. Phosphorylation of the N-terminal regulatory domain activates the methylesterase activity.</text>
</comment>
<feature type="domain" description="CheB-type methylesterase" evidence="9">
    <location>
        <begin position="162"/>
        <end position="355"/>
    </location>
</feature>
<evidence type="ECO:0000256" key="5">
    <source>
        <dbReference type="HAMAP-Rule" id="MF_00099"/>
    </source>
</evidence>
<dbReference type="EC" id="3.5.1.44" evidence="5"/>
<organism evidence="10 11">
    <name type="scientific">Geoalkalibacter halelectricus</name>
    <dbReference type="NCBI Taxonomy" id="2847045"/>
    <lineage>
        <taxon>Bacteria</taxon>
        <taxon>Pseudomonadati</taxon>
        <taxon>Thermodesulfobacteriota</taxon>
        <taxon>Desulfuromonadia</taxon>
        <taxon>Desulfuromonadales</taxon>
        <taxon>Geoalkalibacteraceae</taxon>
        <taxon>Geoalkalibacter</taxon>
    </lineage>
</organism>
<comment type="catalytic activity">
    <reaction evidence="4 5">
        <text>[protein]-L-glutamate 5-O-methyl ester + H2O = L-glutamyl-[protein] + methanol + H(+)</text>
        <dbReference type="Rhea" id="RHEA:23236"/>
        <dbReference type="Rhea" id="RHEA-COMP:10208"/>
        <dbReference type="Rhea" id="RHEA-COMP:10311"/>
        <dbReference type="ChEBI" id="CHEBI:15377"/>
        <dbReference type="ChEBI" id="CHEBI:15378"/>
        <dbReference type="ChEBI" id="CHEBI:17790"/>
        <dbReference type="ChEBI" id="CHEBI:29973"/>
        <dbReference type="ChEBI" id="CHEBI:82795"/>
        <dbReference type="EC" id="3.1.1.61"/>
    </reaction>
</comment>
<evidence type="ECO:0000259" key="9">
    <source>
        <dbReference type="PROSITE" id="PS50122"/>
    </source>
</evidence>
<evidence type="ECO:0000256" key="2">
    <source>
        <dbReference type="ARBA" id="ARBA00022500"/>
    </source>
</evidence>
<comment type="catalytic activity">
    <reaction evidence="5">
        <text>L-glutaminyl-[protein] + H2O = L-glutamyl-[protein] + NH4(+)</text>
        <dbReference type="Rhea" id="RHEA:16441"/>
        <dbReference type="Rhea" id="RHEA-COMP:10207"/>
        <dbReference type="Rhea" id="RHEA-COMP:10208"/>
        <dbReference type="ChEBI" id="CHEBI:15377"/>
        <dbReference type="ChEBI" id="CHEBI:28938"/>
        <dbReference type="ChEBI" id="CHEBI:29973"/>
        <dbReference type="ChEBI" id="CHEBI:30011"/>
        <dbReference type="EC" id="3.5.1.44"/>
    </reaction>
</comment>
<dbReference type="CDD" id="cd17541">
    <property type="entry name" value="REC_CheB-like"/>
    <property type="match status" value="1"/>
</dbReference>
<dbReference type="SMART" id="SM00448">
    <property type="entry name" value="REC"/>
    <property type="match status" value="1"/>
</dbReference>
<dbReference type="InterPro" id="IPR035909">
    <property type="entry name" value="CheB_C"/>
</dbReference>
<proteinExistence type="inferred from homology"/>
<dbReference type="EC" id="3.1.1.61" evidence="5"/>
<dbReference type="SUPFAM" id="SSF52172">
    <property type="entry name" value="CheY-like"/>
    <property type="match status" value="1"/>
</dbReference>
<dbReference type="PANTHER" id="PTHR42872">
    <property type="entry name" value="PROTEIN-GLUTAMATE METHYLESTERASE/PROTEIN-GLUTAMINE GLUTAMINASE"/>
    <property type="match status" value="1"/>
</dbReference>
<dbReference type="PANTHER" id="PTHR42872:SF6">
    <property type="entry name" value="PROTEIN-GLUTAMATE METHYLESTERASE_PROTEIN-GLUTAMINE GLUTAMINASE"/>
    <property type="match status" value="1"/>
</dbReference>
<dbReference type="InterPro" id="IPR000673">
    <property type="entry name" value="Sig_transdc_resp-reg_Me-estase"/>
</dbReference>
<keyword evidence="11" id="KW-1185">Reference proteome</keyword>
<evidence type="ECO:0000313" key="11">
    <source>
        <dbReference type="Proteomes" id="UP001060414"/>
    </source>
</evidence>
<dbReference type="Pfam" id="PF01339">
    <property type="entry name" value="CheB_methylest"/>
    <property type="match status" value="1"/>
</dbReference>
<dbReference type="PROSITE" id="PS50122">
    <property type="entry name" value="CHEB"/>
    <property type="match status" value="1"/>
</dbReference>
<keyword evidence="1 5" id="KW-0963">Cytoplasm</keyword>
<dbReference type="EMBL" id="CP092109">
    <property type="protein sequence ID" value="UWZ81552.1"/>
    <property type="molecule type" value="Genomic_DNA"/>
</dbReference>
<dbReference type="PIRSF" id="PIRSF000876">
    <property type="entry name" value="RR_chemtxs_CheB"/>
    <property type="match status" value="1"/>
</dbReference>
<dbReference type="RefSeq" id="WP_260749928.1">
    <property type="nucleotide sequence ID" value="NZ_CP092109.1"/>
</dbReference>
<keyword evidence="5 7" id="KW-0597">Phosphoprotein</keyword>
<sequence length="368" mass="39502">MSPIRILVVDDSAYNRRTITRILEDIPGVQVVGYAVNGEEGLRKATDLRPDLITLDLEMPRIDGFTFLRIIMQKQPTPVIVVSSRSEDENVFKALELGAVEFVAKPTARSDVQLFDIREDLVRKVLYCARTDMRKILNRAGLPARVDKTRVSFQPTAAQGMGAAGSRLVLIGASTGGPPAIQTILSAIKGGRSHMFAISQHMPAGFTRAFAERLNKFCELEVIEARSGDSLVPGRVLVAPGGKNLKFYRRAGELLAQVADPEPGQLYLPSVDTMFSSAMEVAPVPVIAVVLTGMGNDGAQGVRKVKAGGGQIIAEAEDSCVVFGMPKEAIATGQVDSILPLAEIGPEILRRSQIALPFSRSASPSLPG</sequence>
<keyword evidence="2 5" id="KW-0145">Chemotaxis</keyword>
<dbReference type="InterPro" id="IPR008248">
    <property type="entry name" value="CheB-like"/>
</dbReference>
<feature type="modified residue" description="4-aspartylphosphate" evidence="5 7">
    <location>
        <position position="56"/>
    </location>
</feature>
<feature type="active site" evidence="5 6">
    <location>
        <position position="297"/>
    </location>
</feature>
<comment type="subcellular location">
    <subcellularLocation>
        <location evidence="5">Cytoplasm</location>
    </subcellularLocation>
</comment>
<dbReference type="Gene3D" id="3.40.50.180">
    <property type="entry name" value="Methylesterase CheB, C-terminal domain"/>
    <property type="match status" value="1"/>
</dbReference>
<dbReference type="PROSITE" id="PS50110">
    <property type="entry name" value="RESPONSE_REGULATORY"/>
    <property type="match status" value="1"/>
</dbReference>
<dbReference type="Proteomes" id="UP001060414">
    <property type="component" value="Chromosome"/>
</dbReference>
<evidence type="ECO:0000259" key="8">
    <source>
        <dbReference type="PROSITE" id="PS50110"/>
    </source>
</evidence>
<evidence type="ECO:0000256" key="3">
    <source>
        <dbReference type="ARBA" id="ARBA00022801"/>
    </source>
</evidence>
<comment type="function">
    <text evidence="5">Involved in chemotaxis. Part of a chemotaxis signal transduction system that modulates chemotaxis in response to various stimuli. Catalyzes the demethylation of specific methylglutamate residues introduced into the chemoreceptors (methyl-accepting chemotaxis proteins or MCP) by CheR. Also mediates the irreversible deamidation of specific glutamine residues to glutamic acid.</text>
</comment>
<dbReference type="InterPro" id="IPR001789">
    <property type="entry name" value="Sig_transdc_resp-reg_receiver"/>
</dbReference>
<dbReference type="Gene3D" id="3.40.50.2300">
    <property type="match status" value="1"/>
</dbReference>
<dbReference type="Pfam" id="PF00072">
    <property type="entry name" value="Response_reg"/>
    <property type="match status" value="1"/>
</dbReference>
<evidence type="ECO:0000256" key="7">
    <source>
        <dbReference type="PROSITE-ProRule" id="PRU00169"/>
    </source>
</evidence>
<dbReference type="InterPro" id="IPR011006">
    <property type="entry name" value="CheY-like_superfamily"/>
</dbReference>
<feature type="active site" evidence="5 6">
    <location>
        <position position="201"/>
    </location>
</feature>
<reference evidence="10" key="1">
    <citation type="journal article" date="2022" name="Environ. Microbiol.">
        <title>Geoalkalibacter halelectricus SAP #1 sp. nov. possessing extracellular electron transfer and mineral#reducing capabilities from a haloalkaline environment.</title>
        <authorList>
            <person name="Yadav S."/>
            <person name="Singh R."/>
            <person name="Sundharam S.S."/>
            <person name="Chaudhary S."/>
            <person name="Krishnamurthi S."/>
            <person name="Patil S.A."/>
        </authorList>
    </citation>
    <scope>NUCLEOTIDE SEQUENCE</scope>
    <source>
        <strain evidence="10">SAP-1</strain>
    </source>
</reference>
<keyword evidence="3 5" id="KW-0378">Hydrolase</keyword>
<evidence type="ECO:0000256" key="1">
    <source>
        <dbReference type="ARBA" id="ARBA00022490"/>
    </source>
</evidence>
<evidence type="ECO:0000256" key="6">
    <source>
        <dbReference type="PROSITE-ProRule" id="PRU00050"/>
    </source>
</evidence>
<dbReference type="SUPFAM" id="SSF52738">
    <property type="entry name" value="Methylesterase CheB, C-terminal domain"/>
    <property type="match status" value="1"/>
</dbReference>
<feature type="active site" evidence="5 6">
    <location>
        <position position="174"/>
    </location>
</feature>
<protein>
    <recommendedName>
        <fullName evidence="5">Protein-glutamate methylesterase/protein-glutamine glutaminase</fullName>
        <ecNumber evidence="5">3.1.1.61</ecNumber>
        <ecNumber evidence="5">3.5.1.44</ecNumber>
    </recommendedName>
</protein>
<evidence type="ECO:0000313" key="10">
    <source>
        <dbReference type="EMBL" id="UWZ81552.1"/>
    </source>
</evidence>